<evidence type="ECO:0000256" key="2">
    <source>
        <dbReference type="SAM" id="MobiDB-lite"/>
    </source>
</evidence>
<feature type="region of interest" description="Disordered" evidence="2">
    <location>
        <begin position="241"/>
        <end position="274"/>
    </location>
</feature>
<proteinExistence type="inferred from homology"/>
<dbReference type="STRING" id="10181.G5B7W1"/>
<feature type="non-terminal residue" evidence="4">
    <location>
        <position position="554"/>
    </location>
</feature>
<evidence type="ECO:0000313" key="5">
    <source>
        <dbReference type="Proteomes" id="UP000006813"/>
    </source>
</evidence>
<dbReference type="Pfam" id="PF26089">
    <property type="entry name" value="PH_Niban2"/>
    <property type="match status" value="1"/>
</dbReference>
<dbReference type="EMBL" id="JH168822">
    <property type="protein sequence ID" value="EHB05372.1"/>
    <property type="molecule type" value="Genomic_DNA"/>
</dbReference>
<evidence type="ECO:0000313" key="4">
    <source>
        <dbReference type="EMBL" id="EHB05372.1"/>
    </source>
</evidence>
<dbReference type="Pfam" id="PF26086">
    <property type="entry name" value="Niban2"/>
    <property type="match status" value="1"/>
</dbReference>
<gene>
    <name evidence="4" type="ORF">GW7_14783</name>
</gene>
<evidence type="ECO:0000259" key="3">
    <source>
        <dbReference type="Pfam" id="PF26086"/>
    </source>
</evidence>
<dbReference type="Proteomes" id="UP000006813">
    <property type="component" value="Unassembled WGS sequence"/>
</dbReference>
<feature type="compositionally biased region" description="Low complexity" evidence="2">
    <location>
        <begin position="83"/>
        <end position="92"/>
    </location>
</feature>
<feature type="non-terminal residue" evidence="4">
    <location>
        <position position="1"/>
    </location>
</feature>
<reference evidence="4 5" key="1">
    <citation type="journal article" date="2011" name="Nature">
        <title>Genome sequencing reveals insights into physiology and longevity of the naked mole rat.</title>
        <authorList>
            <person name="Kim E.B."/>
            <person name="Fang X."/>
            <person name="Fushan A.A."/>
            <person name="Huang Z."/>
            <person name="Lobanov A.V."/>
            <person name="Han L."/>
            <person name="Marino S.M."/>
            <person name="Sun X."/>
            <person name="Turanov A.A."/>
            <person name="Yang P."/>
            <person name="Yim S.H."/>
            <person name="Zhao X."/>
            <person name="Kasaikina M.V."/>
            <person name="Stoletzki N."/>
            <person name="Peng C."/>
            <person name="Polak P."/>
            <person name="Xiong Z."/>
            <person name="Kiezun A."/>
            <person name="Zhu Y."/>
            <person name="Chen Y."/>
            <person name="Kryukov G.V."/>
            <person name="Zhang Q."/>
            <person name="Peshkin L."/>
            <person name="Yang L."/>
            <person name="Bronson R.T."/>
            <person name="Buffenstein R."/>
            <person name="Wang B."/>
            <person name="Han C."/>
            <person name="Li Q."/>
            <person name="Chen L."/>
            <person name="Zhao W."/>
            <person name="Sunyaev S.R."/>
            <person name="Park T.J."/>
            <person name="Zhang G."/>
            <person name="Wang J."/>
            <person name="Gladyshev V.N."/>
        </authorList>
    </citation>
    <scope>NUCLEOTIDE SEQUENCE [LARGE SCALE GENOMIC DNA]</scope>
</reference>
<dbReference type="AlphaFoldDB" id="G5B7W1"/>
<accession>G5B7W1</accession>
<dbReference type="InParanoid" id="G5B7W1"/>
<sequence>SRMGAQASSPLDRRQREELQGRVSTLLGSFLPGYRAQLAVAVLRQIALELRPQEPSGPQLSRSKEVSSPLPALTVWVSGPVSSASPRASASPSPSPSPPQDFEAGRPPLGAVALTGYALLTSQREYLHLLRGLGPGPEGSEPLLEAPVRAPLLLQHPFRRHLCFSAPSAEAQHAWSLALQGGIRLRGTVANRPDGPCRKEKRGLEGEWAWPGHSKGEAGWVDGRARPKWAALGGRASGLSRAEVRPGLGQGKVAPLHSATKRGSDPTLSPGGRADCPRVAGFALPGLSLSRGPSGVSTPAAEVQARLEACLQRSVDLQLPQLVRTLLSTVERVLGTVQTLLARGVDRVCSRLRESQLGARLRGAVHSLGELPWDPELMHLCYGEAERGRGRLGQLAASFGFLGTQSLVFGAQDLAQQLMADAVATFLQLADQGLSASLDRDQAAQQLEKVWGRVLKKLSSDSAAARSEFVRGWLLRILLPFVLHCLEPSSQAELPELHGGDLGTGSQALSTAGILEDVVRGVLLQRIDRELQEALGASHTSCGLVGHSQPPCEQ</sequence>
<name>G5B7W1_HETGA</name>
<dbReference type="InterPro" id="IPR059060">
    <property type="entry name" value="Niban_1/2/3_dom"/>
</dbReference>
<dbReference type="InterPro" id="IPR026088">
    <property type="entry name" value="Niban-like"/>
</dbReference>
<evidence type="ECO:0000256" key="1">
    <source>
        <dbReference type="ARBA" id="ARBA00010251"/>
    </source>
</evidence>
<feature type="region of interest" description="Disordered" evidence="2">
    <location>
        <begin position="83"/>
        <end position="107"/>
    </location>
</feature>
<dbReference type="PANTHER" id="PTHR14392">
    <property type="entry name" value="NIBAN FAMILY MEMBER"/>
    <property type="match status" value="1"/>
</dbReference>
<feature type="domain" description="Niban 1/2/3" evidence="3">
    <location>
        <begin position="310"/>
        <end position="480"/>
    </location>
</feature>
<comment type="similarity">
    <text evidence="1">Belongs to the Niban family.</text>
</comment>
<protein>
    <submittedName>
        <fullName evidence="4">Niban-like protein 2</fullName>
    </submittedName>
</protein>
<dbReference type="FunCoup" id="G5B7W1">
    <property type="interactions" value="1"/>
</dbReference>
<organism evidence="4 5">
    <name type="scientific">Heterocephalus glaber</name>
    <name type="common">Naked mole rat</name>
    <dbReference type="NCBI Taxonomy" id="10181"/>
    <lineage>
        <taxon>Eukaryota</taxon>
        <taxon>Metazoa</taxon>
        <taxon>Chordata</taxon>
        <taxon>Craniata</taxon>
        <taxon>Vertebrata</taxon>
        <taxon>Euteleostomi</taxon>
        <taxon>Mammalia</taxon>
        <taxon>Eutheria</taxon>
        <taxon>Euarchontoglires</taxon>
        <taxon>Glires</taxon>
        <taxon>Rodentia</taxon>
        <taxon>Hystricomorpha</taxon>
        <taxon>Bathyergidae</taxon>
        <taxon>Heterocephalus</taxon>
    </lineage>
</organism>
<dbReference type="PANTHER" id="PTHR14392:SF4">
    <property type="entry name" value="PROTEIN NIBAN 3"/>
    <property type="match status" value="1"/>
</dbReference>